<comment type="caution">
    <text evidence="2">The sequence shown here is derived from an EMBL/GenBank/DDBJ whole genome shotgun (WGS) entry which is preliminary data.</text>
</comment>
<keyword evidence="1" id="KW-1133">Transmembrane helix</keyword>
<feature type="transmembrane region" description="Helical" evidence="1">
    <location>
        <begin position="7"/>
        <end position="24"/>
    </location>
</feature>
<name>A0A9W4PC29_9BACI</name>
<evidence type="ECO:0000313" key="2">
    <source>
        <dbReference type="EMBL" id="CAH0162908.1"/>
    </source>
</evidence>
<keyword evidence="1" id="KW-0472">Membrane</keyword>
<feature type="transmembrane region" description="Helical" evidence="1">
    <location>
        <begin position="30"/>
        <end position="49"/>
    </location>
</feature>
<proteinExistence type="predicted"/>
<dbReference type="RefSeq" id="WP_283932660.1">
    <property type="nucleotide sequence ID" value="NZ_CP126092.1"/>
</dbReference>
<accession>A0A9W4PC29</accession>
<evidence type="ECO:0000256" key="1">
    <source>
        <dbReference type="SAM" id="Phobius"/>
    </source>
</evidence>
<dbReference type="AlphaFoldDB" id="A0A9W4PC29"/>
<reference evidence="2" key="1">
    <citation type="submission" date="2021-11" db="EMBL/GenBank/DDBJ databases">
        <authorList>
            <person name="Bulgarelli D."/>
        </authorList>
    </citation>
    <scope>NUCLEOTIDE SEQUENCE</scope>
    <source>
        <strain evidence="2">Bi133</strain>
    </source>
</reference>
<dbReference type="EMBL" id="CAKKMG010000007">
    <property type="protein sequence ID" value="CAH0162908.1"/>
    <property type="molecule type" value="Genomic_DNA"/>
</dbReference>
<organism evidence="2 3">
    <name type="scientific">Peribacillus simplex</name>
    <dbReference type="NCBI Taxonomy" id="1478"/>
    <lineage>
        <taxon>Bacteria</taxon>
        <taxon>Bacillati</taxon>
        <taxon>Bacillota</taxon>
        <taxon>Bacilli</taxon>
        <taxon>Bacillales</taxon>
        <taxon>Bacillaceae</taxon>
        <taxon>Peribacillus</taxon>
    </lineage>
</organism>
<keyword evidence="1" id="KW-0812">Transmembrane</keyword>
<protein>
    <submittedName>
        <fullName evidence="2">Uncharacterized protein</fullName>
    </submittedName>
</protein>
<evidence type="ECO:0000313" key="3">
    <source>
        <dbReference type="Proteomes" id="UP000789326"/>
    </source>
</evidence>
<dbReference type="Proteomes" id="UP000789326">
    <property type="component" value="Unassembled WGS sequence"/>
</dbReference>
<sequence length="56" mass="7057">MQWRKYILLAVPFLFSSIFILFAVPVQYRFLTFIPVFLFWIVYYILLYWEKKKKNN</sequence>
<gene>
    <name evidence="2" type="ORF">SRABI133_00993</name>
</gene>